<dbReference type="InterPro" id="IPR012657">
    <property type="entry name" value="23S_rRNA-intervening_sequence"/>
</dbReference>
<dbReference type="NCBIfam" id="TIGR02436">
    <property type="entry name" value="four helix bundle protein"/>
    <property type="match status" value="1"/>
</dbReference>
<keyword evidence="2" id="KW-1185">Reference proteome</keyword>
<dbReference type="PIRSF" id="PIRSF035652">
    <property type="entry name" value="CHP02436"/>
    <property type="match status" value="1"/>
</dbReference>
<protein>
    <submittedName>
        <fullName evidence="1">Four helix bundle protein</fullName>
    </submittedName>
</protein>
<sequence>MSDKPNLIVDLTFEFSLKIISFTGKLEAQRKFNMANQLFRSGTSIGANVCEAQGAQSKNDFKHKCKVAYKEAEETRYWLLLCQKAESYPFEPSMLDDIQSIIKVLGKIISSIREVIKEN</sequence>
<gene>
    <name evidence="1" type="ORF">GCM10022210_27630</name>
</gene>
<accession>A0ABP7Q2R8</accession>
<organism evidence="1 2">
    <name type="scientific">Mucilaginibacter dorajii</name>
    <dbReference type="NCBI Taxonomy" id="692994"/>
    <lineage>
        <taxon>Bacteria</taxon>
        <taxon>Pseudomonadati</taxon>
        <taxon>Bacteroidota</taxon>
        <taxon>Sphingobacteriia</taxon>
        <taxon>Sphingobacteriales</taxon>
        <taxon>Sphingobacteriaceae</taxon>
        <taxon>Mucilaginibacter</taxon>
    </lineage>
</organism>
<dbReference type="RefSeq" id="WP_259087582.1">
    <property type="nucleotide sequence ID" value="NZ_BAAAZC010000019.1"/>
</dbReference>
<dbReference type="Proteomes" id="UP001500742">
    <property type="component" value="Unassembled WGS sequence"/>
</dbReference>
<dbReference type="EMBL" id="BAAAZC010000019">
    <property type="protein sequence ID" value="GAA3975605.1"/>
    <property type="molecule type" value="Genomic_DNA"/>
</dbReference>
<proteinExistence type="predicted"/>
<dbReference type="Gene3D" id="1.20.1440.60">
    <property type="entry name" value="23S rRNA-intervening sequence"/>
    <property type="match status" value="1"/>
</dbReference>
<evidence type="ECO:0000313" key="1">
    <source>
        <dbReference type="EMBL" id="GAA3975605.1"/>
    </source>
</evidence>
<reference evidence="2" key="1">
    <citation type="journal article" date="2019" name="Int. J. Syst. Evol. Microbiol.">
        <title>The Global Catalogue of Microorganisms (GCM) 10K type strain sequencing project: providing services to taxonomists for standard genome sequencing and annotation.</title>
        <authorList>
            <consortium name="The Broad Institute Genomics Platform"/>
            <consortium name="The Broad Institute Genome Sequencing Center for Infectious Disease"/>
            <person name="Wu L."/>
            <person name="Ma J."/>
        </authorList>
    </citation>
    <scope>NUCLEOTIDE SEQUENCE [LARGE SCALE GENOMIC DNA]</scope>
    <source>
        <strain evidence="2">JCM 16601</strain>
    </source>
</reference>
<dbReference type="SUPFAM" id="SSF158446">
    <property type="entry name" value="IVS-encoded protein-like"/>
    <property type="match status" value="1"/>
</dbReference>
<dbReference type="Pfam" id="PF05635">
    <property type="entry name" value="23S_rRNA_IVP"/>
    <property type="match status" value="1"/>
</dbReference>
<dbReference type="PANTHER" id="PTHR38471:SF2">
    <property type="entry name" value="FOUR HELIX BUNDLE PROTEIN"/>
    <property type="match status" value="1"/>
</dbReference>
<dbReference type="InterPro" id="IPR036583">
    <property type="entry name" value="23S_rRNA_IVS_sf"/>
</dbReference>
<comment type="caution">
    <text evidence="1">The sequence shown here is derived from an EMBL/GenBank/DDBJ whole genome shotgun (WGS) entry which is preliminary data.</text>
</comment>
<dbReference type="PANTHER" id="PTHR38471">
    <property type="entry name" value="FOUR HELIX BUNDLE PROTEIN"/>
    <property type="match status" value="1"/>
</dbReference>
<name>A0ABP7Q2R8_9SPHI</name>
<evidence type="ECO:0000313" key="2">
    <source>
        <dbReference type="Proteomes" id="UP001500742"/>
    </source>
</evidence>